<dbReference type="EMBL" id="NHNI01000002">
    <property type="protein sequence ID" value="OZY84727.1"/>
    <property type="molecule type" value="Genomic_DNA"/>
</dbReference>
<dbReference type="STRING" id="1209072.GCA_000766945_03265"/>
<keyword evidence="2" id="KW-0902">Two-component regulatory system</keyword>
<keyword evidence="5" id="KW-0804">Transcription</keyword>
<dbReference type="Gene3D" id="3.40.50.2300">
    <property type="match status" value="1"/>
</dbReference>
<keyword evidence="3" id="KW-0805">Transcription regulation</keyword>
<dbReference type="PANTHER" id="PTHR43214:SF3">
    <property type="entry name" value="RESPONSE REGULATOR UVRY"/>
    <property type="match status" value="1"/>
</dbReference>
<evidence type="ECO:0000256" key="1">
    <source>
        <dbReference type="ARBA" id="ARBA00022553"/>
    </source>
</evidence>
<evidence type="ECO:0000259" key="8">
    <source>
        <dbReference type="PROSITE" id="PS50110"/>
    </source>
</evidence>
<dbReference type="InterPro" id="IPR001789">
    <property type="entry name" value="Sig_transdc_resp-reg_receiver"/>
</dbReference>
<keyword evidence="10" id="KW-1185">Reference proteome</keyword>
<dbReference type="GO" id="GO:0000160">
    <property type="term" value="P:phosphorelay signal transduction system"/>
    <property type="evidence" value="ECO:0007669"/>
    <property type="project" value="UniProtKB-KW"/>
</dbReference>
<evidence type="ECO:0000256" key="5">
    <source>
        <dbReference type="ARBA" id="ARBA00023163"/>
    </source>
</evidence>
<dbReference type="PROSITE" id="PS50110">
    <property type="entry name" value="RESPONSE_REGULATORY"/>
    <property type="match status" value="1"/>
</dbReference>
<dbReference type="Pfam" id="PF00072">
    <property type="entry name" value="Response_reg"/>
    <property type="match status" value="1"/>
</dbReference>
<feature type="domain" description="Response regulatory" evidence="8">
    <location>
        <begin position="3"/>
        <end position="119"/>
    </location>
</feature>
<evidence type="ECO:0000259" key="7">
    <source>
        <dbReference type="PROSITE" id="PS50043"/>
    </source>
</evidence>
<dbReference type="PROSITE" id="PS00622">
    <property type="entry name" value="HTH_LUXR_1"/>
    <property type="match status" value="1"/>
</dbReference>
<dbReference type="PRINTS" id="PR00038">
    <property type="entry name" value="HTHLUXR"/>
</dbReference>
<dbReference type="AlphaFoldDB" id="A0A266Q4C6"/>
<reference evidence="10" key="1">
    <citation type="submission" date="2017-05" db="EMBL/GenBank/DDBJ databases">
        <authorList>
            <person name="Barney B.M."/>
        </authorList>
    </citation>
    <scope>NUCLEOTIDE SEQUENCE [LARGE SCALE GENOMIC DNA]</scope>
    <source>
        <strain evidence="10">PSBB022</strain>
    </source>
</reference>
<dbReference type="RefSeq" id="WP_078042517.1">
    <property type="nucleotide sequence ID" value="NZ_NHNI01000002.1"/>
</dbReference>
<dbReference type="InterPro" id="IPR039420">
    <property type="entry name" value="WalR-like"/>
</dbReference>
<dbReference type="SUPFAM" id="SSF46894">
    <property type="entry name" value="C-terminal effector domain of the bipartite response regulators"/>
    <property type="match status" value="1"/>
</dbReference>
<feature type="modified residue" description="4-aspartylphosphate" evidence="6">
    <location>
        <position position="54"/>
    </location>
</feature>
<dbReference type="eggNOG" id="COG2197">
    <property type="taxonomic scope" value="Bacteria"/>
</dbReference>
<dbReference type="SMART" id="SM00421">
    <property type="entry name" value="HTH_LUXR"/>
    <property type="match status" value="1"/>
</dbReference>
<dbReference type="SMART" id="SM00448">
    <property type="entry name" value="REC"/>
    <property type="match status" value="1"/>
</dbReference>
<evidence type="ECO:0000256" key="6">
    <source>
        <dbReference type="PROSITE-ProRule" id="PRU00169"/>
    </source>
</evidence>
<evidence type="ECO:0000313" key="9">
    <source>
        <dbReference type="EMBL" id="OZY84727.1"/>
    </source>
</evidence>
<accession>A0A266Q4C6</accession>
<dbReference type="GO" id="GO:0006355">
    <property type="term" value="P:regulation of DNA-templated transcription"/>
    <property type="evidence" value="ECO:0007669"/>
    <property type="project" value="InterPro"/>
</dbReference>
<dbReference type="SUPFAM" id="SSF52172">
    <property type="entry name" value="CheY-like"/>
    <property type="match status" value="1"/>
</dbReference>
<organism evidence="9 10">
    <name type="scientific">Cellvibrio mixtus</name>
    <dbReference type="NCBI Taxonomy" id="39650"/>
    <lineage>
        <taxon>Bacteria</taxon>
        <taxon>Pseudomonadati</taxon>
        <taxon>Pseudomonadota</taxon>
        <taxon>Gammaproteobacteria</taxon>
        <taxon>Cellvibrionales</taxon>
        <taxon>Cellvibrionaceae</taxon>
        <taxon>Cellvibrio</taxon>
    </lineage>
</organism>
<keyword evidence="4 9" id="KW-0238">DNA-binding</keyword>
<evidence type="ECO:0000256" key="4">
    <source>
        <dbReference type="ARBA" id="ARBA00023125"/>
    </source>
</evidence>
<gene>
    <name evidence="9" type="ORF">CBP51_16280</name>
</gene>
<evidence type="ECO:0000313" key="10">
    <source>
        <dbReference type="Proteomes" id="UP000216101"/>
    </source>
</evidence>
<dbReference type="Proteomes" id="UP000216101">
    <property type="component" value="Unassembled WGS sequence"/>
</dbReference>
<evidence type="ECO:0000256" key="2">
    <source>
        <dbReference type="ARBA" id="ARBA00023012"/>
    </source>
</evidence>
<dbReference type="InterPro" id="IPR058245">
    <property type="entry name" value="NreC/VraR/RcsB-like_REC"/>
</dbReference>
<dbReference type="PANTHER" id="PTHR43214">
    <property type="entry name" value="TWO-COMPONENT RESPONSE REGULATOR"/>
    <property type="match status" value="1"/>
</dbReference>
<protein>
    <submittedName>
        <fullName evidence="9">DNA-binding response regulator</fullName>
    </submittedName>
</protein>
<sequence>MTKILVVDDHDLVRMGIVRMLADVEGYQVVGDAKSGEEAVTKARILKPDVVLMDVKMPGMGGLEATKKLLTVNPVIKIIAVTACDDDLYPTRLMQAGAVGYVTKGAEFTEITDAINKVIRGDLYMSNSIAQQLALRTFSGANNQESPFEKLSQRELQTAMLIANGQKVNDIANTFCVSPKTVNSYRYRIFEKLSINSDVELTLLAVKHNLLDPEAVV</sequence>
<evidence type="ECO:0000256" key="3">
    <source>
        <dbReference type="ARBA" id="ARBA00023015"/>
    </source>
</evidence>
<dbReference type="PROSITE" id="PS50043">
    <property type="entry name" value="HTH_LUXR_2"/>
    <property type="match status" value="1"/>
</dbReference>
<dbReference type="CDD" id="cd17535">
    <property type="entry name" value="REC_NarL-like"/>
    <property type="match status" value="1"/>
</dbReference>
<dbReference type="InterPro" id="IPR016032">
    <property type="entry name" value="Sig_transdc_resp-reg_C-effctor"/>
</dbReference>
<dbReference type="GO" id="GO:0003677">
    <property type="term" value="F:DNA binding"/>
    <property type="evidence" value="ECO:0007669"/>
    <property type="project" value="UniProtKB-KW"/>
</dbReference>
<comment type="caution">
    <text evidence="9">The sequence shown here is derived from an EMBL/GenBank/DDBJ whole genome shotgun (WGS) entry which is preliminary data.</text>
</comment>
<feature type="domain" description="HTH luxR-type" evidence="7">
    <location>
        <begin position="144"/>
        <end position="209"/>
    </location>
</feature>
<name>A0A266Q4C6_9GAMM</name>
<dbReference type="InterPro" id="IPR011006">
    <property type="entry name" value="CheY-like_superfamily"/>
</dbReference>
<dbReference type="CDD" id="cd06170">
    <property type="entry name" value="LuxR_C_like"/>
    <property type="match status" value="1"/>
</dbReference>
<proteinExistence type="predicted"/>
<dbReference type="InterPro" id="IPR000792">
    <property type="entry name" value="Tscrpt_reg_LuxR_C"/>
</dbReference>
<dbReference type="Pfam" id="PF00196">
    <property type="entry name" value="GerE"/>
    <property type="match status" value="1"/>
</dbReference>
<keyword evidence="1 6" id="KW-0597">Phosphoprotein</keyword>